<dbReference type="Gramene" id="KCW79072">
    <property type="protein sequence ID" value="KCW79072"/>
    <property type="gene ID" value="EUGRSUZ_C00497"/>
</dbReference>
<dbReference type="AlphaFoldDB" id="A0A059CL22"/>
<accession>A0A059CL22</accession>
<gene>
    <name evidence="1" type="ORF">EUGRSUZ_C00497</name>
</gene>
<sequence>MTPEQNETSQGTQRGKAIVPTGHGASAIFYHWIERQLISAVQHISTKMVVIFYCSNHNKCKGHSDIFQFPFAKNKKRWSS</sequence>
<protein>
    <submittedName>
        <fullName evidence="1">Uncharacterized protein</fullName>
    </submittedName>
</protein>
<organism evidence="1">
    <name type="scientific">Eucalyptus grandis</name>
    <name type="common">Flooded gum</name>
    <dbReference type="NCBI Taxonomy" id="71139"/>
    <lineage>
        <taxon>Eukaryota</taxon>
        <taxon>Viridiplantae</taxon>
        <taxon>Streptophyta</taxon>
        <taxon>Embryophyta</taxon>
        <taxon>Tracheophyta</taxon>
        <taxon>Spermatophyta</taxon>
        <taxon>Magnoliopsida</taxon>
        <taxon>eudicotyledons</taxon>
        <taxon>Gunneridae</taxon>
        <taxon>Pentapetalae</taxon>
        <taxon>rosids</taxon>
        <taxon>malvids</taxon>
        <taxon>Myrtales</taxon>
        <taxon>Myrtaceae</taxon>
        <taxon>Myrtoideae</taxon>
        <taxon>Eucalypteae</taxon>
        <taxon>Eucalyptus</taxon>
    </lineage>
</organism>
<name>A0A059CL22_EUCGR</name>
<dbReference type="EMBL" id="KK198755">
    <property type="protein sequence ID" value="KCW79072.1"/>
    <property type="molecule type" value="Genomic_DNA"/>
</dbReference>
<dbReference type="InParanoid" id="A0A059CL22"/>
<reference evidence="1" key="1">
    <citation type="submission" date="2013-07" db="EMBL/GenBank/DDBJ databases">
        <title>The genome of Eucalyptus grandis.</title>
        <authorList>
            <person name="Schmutz J."/>
            <person name="Hayes R."/>
            <person name="Myburg A."/>
            <person name="Tuskan G."/>
            <person name="Grattapaglia D."/>
            <person name="Rokhsar D.S."/>
        </authorList>
    </citation>
    <scope>NUCLEOTIDE SEQUENCE</scope>
    <source>
        <tissue evidence="1">Leaf extractions</tissue>
    </source>
</reference>
<proteinExistence type="predicted"/>
<evidence type="ECO:0000313" key="1">
    <source>
        <dbReference type="EMBL" id="KCW79072.1"/>
    </source>
</evidence>